<evidence type="ECO:0000313" key="3">
    <source>
        <dbReference type="Proteomes" id="UP000054166"/>
    </source>
</evidence>
<keyword evidence="3" id="KW-1185">Reference proteome</keyword>
<organism evidence="2 3">
    <name type="scientific">Piloderma croceum (strain F 1598)</name>
    <dbReference type="NCBI Taxonomy" id="765440"/>
    <lineage>
        <taxon>Eukaryota</taxon>
        <taxon>Fungi</taxon>
        <taxon>Dikarya</taxon>
        <taxon>Basidiomycota</taxon>
        <taxon>Agaricomycotina</taxon>
        <taxon>Agaricomycetes</taxon>
        <taxon>Agaricomycetidae</taxon>
        <taxon>Atheliales</taxon>
        <taxon>Atheliaceae</taxon>
        <taxon>Piloderma</taxon>
    </lineage>
</organism>
<accession>A0A0C3G9J9</accession>
<feature type="region of interest" description="Disordered" evidence="1">
    <location>
        <begin position="326"/>
        <end position="352"/>
    </location>
</feature>
<feature type="region of interest" description="Disordered" evidence="1">
    <location>
        <begin position="1"/>
        <end position="112"/>
    </location>
</feature>
<name>A0A0C3G9J9_PILCF</name>
<feature type="compositionally biased region" description="Basic and acidic residues" evidence="1">
    <location>
        <begin position="336"/>
        <end position="352"/>
    </location>
</feature>
<dbReference type="Proteomes" id="UP000054166">
    <property type="component" value="Unassembled WGS sequence"/>
</dbReference>
<evidence type="ECO:0000256" key="1">
    <source>
        <dbReference type="SAM" id="MobiDB-lite"/>
    </source>
</evidence>
<evidence type="ECO:0000313" key="2">
    <source>
        <dbReference type="EMBL" id="KIM87301.1"/>
    </source>
</evidence>
<gene>
    <name evidence="2" type="ORF">PILCRDRAFT_3801</name>
</gene>
<dbReference type="AlphaFoldDB" id="A0A0C3G9J9"/>
<dbReference type="EMBL" id="KN832979">
    <property type="protein sequence ID" value="KIM87301.1"/>
    <property type="molecule type" value="Genomic_DNA"/>
</dbReference>
<dbReference type="OrthoDB" id="3060734at2759"/>
<reference evidence="3" key="2">
    <citation type="submission" date="2015-01" db="EMBL/GenBank/DDBJ databases">
        <title>Evolutionary Origins and Diversification of the Mycorrhizal Mutualists.</title>
        <authorList>
            <consortium name="DOE Joint Genome Institute"/>
            <consortium name="Mycorrhizal Genomics Consortium"/>
            <person name="Kohler A."/>
            <person name="Kuo A."/>
            <person name="Nagy L.G."/>
            <person name="Floudas D."/>
            <person name="Copeland A."/>
            <person name="Barry K.W."/>
            <person name="Cichocki N."/>
            <person name="Veneault-Fourrey C."/>
            <person name="LaButti K."/>
            <person name="Lindquist E.A."/>
            <person name="Lipzen A."/>
            <person name="Lundell T."/>
            <person name="Morin E."/>
            <person name="Murat C."/>
            <person name="Riley R."/>
            <person name="Ohm R."/>
            <person name="Sun H."/>
            <person name="Tunlid A."/>
            <person name="Henrissat B."/>
            <person name="Grigoriev I.V."/>
            <person name="Hibbett D.S."/>
            <person name="Martin F."/>
        </authorList>
    </citation>
    <scope>NUCLEOTIDE SEQUENCE [LARGE SCALE GENOMIC DNA]</scope>
    <source>
        <strain evidence="3">F 1598</strain>
    </source>
</reference>
<sequence>MSQQLSDVDLDFDMPGSLDWPEGGEDGPDANVSSSMLHPPATLPVLDGSTMGHPKPCDGPGVASSTLPPPGSSFALGRPKPHPAYQGTAPTSPPLAPSPVSDNDAQQPATPPQLAATMFPDTTNWPLHAIDTATFLVYEPTSDVGDLGMNDEATTVTRKSRCWGKEWGDCVNAFFAFLMDAGFPAAGGNFPPMVNVRPAEIGIWMKDRKTWIEIVIKNIQSFSVAWWTWWAALQPDQCKDDDVERMHEPTADMDWRKLKKTGKNGLPLVMITLVWWSSTSGCSEEWKRAVKDVCASINCMDGSSIVSAETGETPLCGSSTANVAAGRPVRERKRVRPDDEIYDELPKKKGRR</sequence>
<dbReference type="InParanoid" id="A0A0C3G9J9"/>
<dbReference type="STRING" id="765440.A0A0C3G9J9"/>
<reference evidence="2 3" key="1">
    <citation type="submission" date="2014-04" db="EMBL/GenBank/DDBJ databases">
        <authorList>
            <consortium name="DOE Joint Genome Institute"/>
            <person name="Kuo A."/>
            <person name="Tarkka M."/>
            <person name="Buscot F."/>
            <person name="Kohler A."/>
            <person name="Nagy L.G."/>
            <person name="Floudas D."/>
            <person name="Copeland A."/>
            <person name="Barry K.W."/>
            <person name="Cichocki N."/>
            <person name="Veneault-Fourrey C."/>
            <person name="LaButti K."/>
            <person name="Lindquist E.A."/>
            <person name="Lipzen A."/>
            <person name="Lundell T."/>
            <person name="Morin E."/>
            <person name="Murat C."/>
            <person name="Sun H."/>
            <person name="Tunlid A."/>
            <person name="Henrissat B."/>
            <person name="Grigoriev I.V."/>
            <person name="Hibbett D.S."/>
            <person name="Martin F."/>
            <person name="Nordberg H.P."/>
            <person name="Cantor M.N."/>
            <person name="Hua S.X."/>
        </authorList>
    </citation>
    <scope>NUCLEOTIDE SEQUENCE [LARGE SCALE GENOMIC DNA]</scope>
    <source>
        <strain evidence="2 3">F 1598</strain>
    </source>
</reference>
<protein>
    <submittedName>
        <fullName evidence="2">Uncharacterized protein</fullName>
    </submittedName>
</protein>
<dbReference type="HOGENOM" id="CLU_787807_0_0_1"/>
<proteinExistence type="predicted"/>